<keyword evidence="2" id="KW-0143">Chaperone</keyword>
<dbReference type="PANTHER" id="PTHR33620:SF1">
    <property type="entry name" value="UREASE ACCESSORY PROTEIN F"/>
    <property type="match status" value="1"/>
</dbReference>
<dbReference type="OMA" id="WVGRHEK"/>
<evidence type="ECO:0000313" key="5">
    <source>
        <dbReference type="Proteomes" id="UP000007110"/>
    </source>
</evidence>
<dbReference type="KEGG" id="spu:581951"/>
<dbReference type="HAMAP" id="MF_01385">
    <property type="entry name" value="UreF"/>
    <property type="match status" value="1"/>
</dbReference>
<dbReference type="Pfam" id="PF01730">
    <property type="entry name" value="UreF"/>
    <property type="match status" value="1"/>
</dbReference>
<organism evidence="4 5">
    <name type="scientific">Strongylocentrotus purpuratus</name>
    <name type="common">Purple sea urchin</name>
    <dbReference type="NCBI Taxonomy" id="7668"/>
    <lineage>
        <taxon>Eukaryota</taxon>
        <taxon>Metazoa</taxon>
        <taxon>Echinodermata</taxon>
        <taxon>Eleutherozoa</taxon>
        <taxon>Echinozoa</taxon>
        <taxon>Echinoidea</taxon>
        <taxon>Euechinoidea</taxon>
        <taxon>Echinacea</taxon>
        <taxon>Camarodonta</taxon>
        <taxon>Echinidea</taxon>
        <taxon>Strongylocentrotidae</taxon>
        <taxon>Strongylocentrotus</taxon>
    </lineage>
</organism>
<keyword evidence="5" id="KW-1185">Reference proteome</keyword>
<evidence type="ECO:0008006" key="6">
    <source>
        <dbReference type="Google" id="ProtNLM"/>
    </source>
</evidence>
<dbReference type="GO" id="GO:0016151">
    <property type="term" value="F:nickel cation binding"/>
    <property type="evidence" value="ECO:0007669"/>
    <property type="project" value="InterPro"/>
</dbReference>
<dbReference type="InterPro" id="IPR038277">
    <property type="entry name" value="UreF_sf"/>
</dbReference>
<dbReference type="Gene3D" id="1.10.4190.10">
    <property type="entry name" value="Urease accessory protein UreF"/>
    <property type="match status" value="1"/>
</dbReference>
<dbReference type="PANTHER" id="PTHR33620">
    <property type="entry name" value="UREASE ACCESSORY PROTEIN F"/>
    <property type="match status" value="1"/>
</dbReference>
<dbReference type="EnsemblMetazoa" id="XM_781928">
    <property type="protein sequence ID" value="XP_787021"/>
    <property type="gene ID" value="LOC581951"/>
</dbReference>
<comment type="similarity">
    <text evidence="3">Belongs to the UreF family.</text>
</comment>
<keyword evidence="1" id="KW-0996">Nickel insertion</keyword>
<protein>
    <recommendedName>
        <fullName evidence="6">Urease accessory protein UreF</fullName>
    </recommendedName>
</protein>
<proteinExistence type="inferred from homology"/>
<dbReference type="InParanoid" id="A0A7M7RBX1"/>
<reference evidence="5" key="1">
    <citation type="submission" date="2015-02" db="EMBL/GenBank/DDBJ databases">
        <title>Genome sequencing for Strongylocentrotus purpuratus.</title>
        <authorList>
            <person name="Murali S."/>
            <person name="Liu Y."/>
            <person name="Vee V."/>
            <person name="English A."/>
            <person name="Wang M."/>
            <person name="Skinner E."/>
            <person name="Han Y."/>
            <person name="Muzny D.M."/>
            <person name="Worley K.C."/>
            <person name="Gibbs R.A."/>
        </authorList>
    </citation>
    <scope>NUCLEOTIDE SEQUENCE</scope>
</reference>
<dbReference type="GO" id="GO:0018237">
    <property type="term" value="F:urease activator activity"/>
    <property type="evidence" value="ECO:0000318"/>
    <property type="project" value="GO_Central"/>
</dbReference>
<dbReference type="OrthoDB" id="2550922at2759"/>
<dbReference type="RefSeq" id="XP_787021.3">
    <property type="nucleotide sequence ID" value="XM_781928.4"/>
</dbReference>
<dbReference type="Proteomes" id="UP000007110">
    <property type="component" value="Unassembled WGS sequence"/>
</dbReference>
<dbReference type="GeneID" id="581951"/>
<evidence type="ECO:0000256" key="3">
    <source>
        <dbReference type="ARBA" id="ARBA00046339"/>
    </source>
</evidence>
<dbReference type="GO" id="GO:0019627">
    <property type="term" value="P:urea metabolic process"/>
    <property type="evidence" value="ECO:0000318"/>
    <property type="project" value="GO_Central"/>
</dbReference>
<accession>A0A7M7RBX1</accession>
<dbReference type="AlphaFoldDB" id="A0A7M7RBX1"/>
<evidence type="ECO:0000256" key="1">
    <source>
        <dbReference type="ARBA" id="ARBA00022988"/>
    </source>
</evidence>
<dbReference type="InterPro" id="IPR002639">
    <property type="entry name" value="UreF"/>
</dbReference>
<evidence type="ECO:0000313" key="4">
    <source>
        <dbReference type="EnsemblMetazoa" id="XP_787021"/>
    </source>
</evidence>
<evidence type="ECO:0000256" key="2">
    <source>
        <dbReference type="ARBA" id="ARBA00023186"/>
    </source>
</evidence>
<sequence>MQFFKMAKEQRISSLISVLQIADSGFPTGAFSHSAGFEAAMKKGHIYDQESFKNLIIAVMENAGSFNLPFVKAGYEKSENMTAIISLDRYCDACMTNHVASRASSQQGRSLILTSSETFPDQRIKSLMNSISKPGMKGHQAVMFGCLCAYLDIPLRDCLEVFIFNLLKILCVSVVKLGHIGPMQAQRTQYEHQKNIANIVDRNLNRSVEESCISFPLVDIYQNTHDTLFSRLFCS</sequence>
<name>A0A7M7RBX1_STRPU</name>
<reference evidence="4" key="2">
    <citation type="submission" date="2021-01" db="UniProtKB">
        <authorList>
            <consortium name="EnsemblMetazoa"/>
        </authorList>
    </citation>
    <scope>IDENTIFICATION</scope>
</reference>
<dbReference type="PIRSF" id="PIRSF009467">
    <property type="entry name" value="Ureas_acces_UreF"/>
    <property type="match status" value="1"/>
</dbReference>